<evidence type="ECO:0000256" key="2">
    <source>
        <dbReference type="RuleBase" id="RU361163"/>
    </source>
</evidence>
<evidence type="ECO:0000256" key="3">
    <source>
        <dbReference type="SAM" id="Phobius"/>
    </source>
</evidence>
<dbReference type="Pfam" id="PF01670">
    <property type="entry name" value="Glyco_hydro_12"/>
    <property type="match status" value="1"/>
</dbReference>
<keyword evidence="2" id="KW-0378">Hydrolase</keyword>
<dbReference type="AlphaFoldDB" id="A0A9P4NX58"/>
<sequence>MIAGSLFSGVLLAFPCLVTVGIYIGLNAQSIFNSGFKGSYGVPTDLSNRTIVETNRYCQKAFGITPSPGQYTFNPNQWGLSASDASSLCMNITTDNRVSDSSRAASSFSATWQYPPGPETMPVHAFPNVKLVDNSSIPVTLSEFSGLNIDVKWSYNGGNAASNSTDQSSLRTAGLNANVAVDMFLAADKTKSGSTTDAQHEVMVWLGRWGVSTQPIGYPLGSKDAFAIDGVRFDLYTGSNSFGQKVWTWVAAKNATTFAGDVGPLITRLSNKGGPATSDYLGYVGFGTEAYNSAANVTFYVPQLSLKVSKKS</sequence>
<comment type="caution">
    <text evidence="4">The sequence shown here is derived from an EMBL/GenBank/DDBJ whole genome shotgun (WGS) entry which is preliminary data.</text>
</comment>
<keyword evidence="3" id="KW-0472">Membrane</keyword>
<dbReference type="PANTHER" id="PTHR34002:SF9">
    <property type="entry name" value="XYLOGLUCAN-SPECIFIC ENDO-BETA-1,4-GLUCANASE A"/>
    <property type="match status" value="1"/>
</dbReference>
<dbReference type="Proteomes" id="UP000800235">
    <property type="component" value="Unassembled WGS sequence"/>
</dbReference>
<dbReference type="PANTHER" id="PTHR34002">
    <property type="entry name" value="BLR1656 PROTEIN"/>
    <property type="match status" value="1"/>
</dbReference>
<dbReference type="InterPro" id="IPR013320">
    <property type="entry name" value="ConA-like_dom_sf"/>
</dbReference>
<evidence type="ECO:0000256" key="1">
    <source>
        <dbReference type="ARBA" id="ARBA00005519"/>
    </source>
</evidence>
<protein>
    <submittedName>
        <fullName evidence="4">Concanavalin A-like lectin/glucanase</fullName>
    </submittedName>
</protein>
<evidence type="ECO:0000313" key="4">
    <source>
        <dbReference type="EMBL" id="KAF2433275.1"/>
    </source>
</evidence>
<dbReference type="OrthoDB" id="89349at2759"/>
<dbReference type="InterPro" id="IPR013319">
    <property type="entry name" value="GH11/12"/>
</dbReference>
<feature type="transmembrane region" description="Helical" evidence="3">
    <location>
        <begin position="6"/>
        <end position="26"/>
    </location>
</feature>
<name>A0A9P4NX58_9PEZI</name>
<gene>
    <name evidence="4" type="ORF">EJ08DRAFT_647338</name>
</gene>
<keyword evidence="2" id="KW-0119">Carbohydrate metabolism</keyword>
<keyword evidence="3" id="KW-0812">Transmembrane</keyword>
<dbReference type="InterPro" id="IPR002594">
    <property type="entry name" value="GH12"/>
</dbReference>
<organism evidence="4 5">
    <name type="scientific">Tothia fuscella</name>
    <dbReference type="NCBI Taxonomy" id="1048955"/>
    <lineage>
        <taxon>Eukaryota</taxon>
        <taxon>Fungi</taxon>
        <taxon>Dikarya</taxon>
        <taxon>Ascomycota</taxon>
        <taxon>Pezizomycotina</taxon>
        <taxon>Dothideomycetes</taxon>
        <taxon>Pleosporomycetidae</taxon>
        <taxon>Venturiales</taxon>
        <taxon>Cylindrosympodiaceae</taxon>
        <taxon>Tothia</taxon>
    </lineage>
</organism>
<dbReference type="EMBL" id="MU007021">
    <property type="protein sequence ID" value="KAF2433275.1"/>
    <property type="molecule type" value="Genomic_DNA"/>
</dbReference>
<dbReference type="GO" id="GO:0008810">
    <property type="term" value="F:cellulase activity"/>
    <property type="evidence" value="ECO:0007669"/>
    <property type="project" value="InterPro"/>
</dbReference>
<accession>A0A9P4NX58</accession>
<keyword evidence="2" id="KW-0624">Polysaccharide degradation</keyword>
<dbReference type="Gene3D" id="2.60.120.180">
    <property type="match status" value="1"/>
</dbReference>
<keyword evidence="2" id="KW-0326">Glycosidase</keyword>
<proteinExistence type="inferred from homology"/>
<evidence type="ECO:0000313" key="5">
    <source>
        <dbReference type="Proteomes" id="UP000800235"/>
    </source>
</evidence>
<dbReference type="SUPFAM" id="SSF49899">
    <property type="entry name" value="Concanavalin A-like lectins/glucanases"/>
    <property type="match status" value="1"/>
</dbReference>
<keyword evidence="3" id="KW-1133">Transmembrane helix</keyword>
<dbReference type="GO" id="GO:0000272">
    <property type="term" value="P:polysaccharide catabolic process"/>
    <property type="evidence" value="ECO:0007669"/>
    <property type="project" value="UniProtKB-KW"/>
</dbReference>
<keyword evidence="5" id="KW-1185">Reference proteome</keyword>
<comment type="similarity">
    <text evidence="1 2">Belongs to the glycosyl hydrolase 12 (cellulase H) family.</text>
</comment>
<reference evidence="4" key="1">
    <citation type="journal article" date="2020" name="Stud. Mycol.">
        <title>101 Dothideomycetes genomes: a test case for predicting lifestyles and emergence of pathogens.</title>
        <authorList>
            <person name="Haridas S."/>
            <person name="Albert R."/>
            <person name="Binder M."/>
            <person name="Bloem J."/>
            <person name="Labutti K."/>
            <person name="Salamov A."/>
            <person name="Andreopoulos B."/>
            <person name="Baker S."/>
            <person name="Barry K."/>
            <person name="Bills G."/>
            <person name="Bluhm B."/>
            <person name="Cannon C."/>
            <person name="Castanera R."/>
            <person name="Culley D."/>
            <person name="Daum C."/>
            <person name="Ezra D."/>
            <person name="Gonzalez J."/>
            <person name="Henrissat B."/>
            <person name="Kuo A."/>
            <person name="Liang C."/>
            <person name="Lipzen A."/>
            <person name="Lutzoni F."/>
            <person name="Magnuson J."/>
            <person name="Mondo S."/>
            <person name="Nolan M."/>
            <person name="Ohm R."/>
            <person name="Pangilinan J."/>
            <person name="Park H.-J."/>
            <person name="Ramirez L."/>
            <person name="Alfaro M."/>
            <person name="Sun H."/>
            <person name="Tritt A."/>
            <person name="Yoshinaga Y."/>
            <person name="Zwiers L.-H."/>
            <person name="Turgeon B."/>
            <person name="Goodwin S."/>
            <person name="Spatafora J."/>
            <person name="Crous P."/>
            <person name="Grigoriev I."/>
        </authorList>
    </citation>
    <scope>NUCLEOTIDE SEQUENCE</scope>
    <source>
        <strain evidence="4">CBS 130266</strain>
    </source>
</reference>